<feature type="region of interest" description="Disordered" evidence="16">
    <location>
        <begin position="625"/>
        <end position="644"/>
    </location>
</feature>
<organism evidence="18 19">
    <name type="scientific">Xanthoceras sorbifolium</name>
    <dbReference type="NCBI Taxonomy" id="99658"/>
    <lineage>
        <taxon>Eukaryota</taxon>
        <taxon>Viridiplantae</taxon>
        <taxon>Streptophyta</taxon>
        <taxon>Embryophyta</taxon>
        <taxon>Tracheophyta</taxon>
        <taxon>Spermatophyta</taxon>
        <taxon>Magnoliopsida</taxon>
        <taxon>eudicotyledons</taxon>
        <taxon>Gunneridae</taxon>
        <taxon>Pentapetalae</taxon>
        <taxon>rosids</taxon>
        <taxon>malvids</taxon>
        <taxon>Sapindales</taxon>
        <taxon>Sapindaceae</taxon>
        <taxon>Xanthoceroideae</taxon>
        <taxon>Xanthoceras</taxon>
    </lineage>
</organism>
<evidence type="ECO:0000256" key="7">
    <source>
        <dbReference type="ARBA" id="ARBA00022741"/>
    </source>
</evidence>
<comment type="catalytic activity">
    <reaction evidence="13">
        <text>tRNA(Met) + L-methionine + ATP = L-methionyl-tRNA(Met) + AMP + diphosphate</text>
        <dbReference type="Rhea" id="RHEA:13481"/>
        <dbReference type="Rhea" id="RHEA-COMP:9667"/>
        <dbReference type="Rhea" id="RHEA-COMP:9698"/>
        <dbReference type="ChEBI" id="CHEBI:30616"/>
        <dbReference type="ChEBI" id="CHEBI:33019"/>
        <dbReference type="ChEBI" id="CHEBI:57844"/>
        <dbReference type="ChEBI" id="CHEBI:78442"/>
        <dbReference type="ChEBI" id="CHEBI:78530"/>
        <dbReference type="ChEBI" id="CHEBI:456215"/>
        <dbReference type="EC" id="6.1.1.10"/>
    </reaction>
</comment>
<evidence type="ECO:0000256" key="8">
    <source>
        <dbReference type="ARBA" id="ARBA00022840"/>
    </source>
</evidence>
<dbReference type="InterPro" id="IPR041872">
    <property type="entry name" value="Anticodon_Met"/>
</dbReference>
<evidence type="ECO:0000256" key="15">
    <source>
        <dbReference type="RuleBase" id="RU363039"/>
    </source>
</evidence>
<dbReference type="InterPro" id="IPR012340">
    <property type="entry name" value="NA-bd_OB-fold"/>
</dbReference>
<keyword evidence="4" id="KW-0963">Cytoplasm</keyword>
<dbReference type="EMBL" id="JAFEMO010000003">
    <property type="protein sequence ID" value="KAH7573019.1"/>
    <property type="molecule type" value="Genomic_DNA"/>
</dbReference>
<dbReference type="InterPro" id="IPR001412">
    <property type="entry name" value="aa-tRNA-synth_I_CS"/>
</dbReference>
<dbReference type="SUPFAM" id="SSF52374">
    <property type="entry name" value="Nucleotidylyl transferase"/>
    <property type="match status" value="1"/>
</dbReference>
<dbReference type="PRINTS" id="PR01041">
    <property type="entry name" value="TRNASYNTHMET"/>
</dbReference>
<dbReference type="Pfam" id="PF01588">
    <property type="entry name" value="tRNA_bind"/>
    <property type="match status" value="1"/>
</dbReference>
<keyword evidence="19" id="KW-1185">Reference proteome</keyword>
<dbReference type="InterPro" id="IPR029038">
    <property type="entry name" value="MetRS_Zn"/>
</dbReference>
<keyword evidence="7 15" id="KW-0547">Nucleotide-binding</keyword>
<dbReference type="NCBIfam" id="TIGR00398">
    <property type="entry name" value="metG"/>
    <property type="match status" value="1"/>
</dbReference>
<keyword evidence="5 14" id="KW-0820">tRNA-binding</keyword>
<evidence type="ECO:0000256" key="10">
    <source>
        <dbReference type="ARBA" id="ARBA00022917"/>
    </source>
</evidence>
<dbReference type="PROSITE" id="PS50886">
    <property type="entry name" value="TRBD"/>
    <property type="match status" value="1"/>
</dbReference>
<comment type="caution">
    <text evidence="18">The sequence shown here is derived from an EMBL/GenBank/DDBJ whole genome shotgun (WGS) entry which is preliminary data.</text>
</comment>
<dbReference type="Pfam" id="PF19303">
    <property type="entry name" value="Anticodon_3"/>
    <property type="match status" value="1"/>
</dbReference>
<keyword evidence="8 15" id="KW-0067">ATP-binding</keyword>
<evidence type="ECO:0000256" key="1">
    <source>
        <dbReference type="ARBA" id="ARBA00004496"/>
    </source>
</evidence>
<evidence type="ECO:0000313" key="19">
    <source>
        <dbReference type="Proteomes" id="UP000827721"/>
    </source>
</evidence>
<dbReference type="SUPFAM" id="SSF50249">
    <property type="entry name" value="Nucleic acid-binding proteins"/>
    <property type="match status" value="1"/>
</dbReference>
<dbReference type="Pfam" id="PF09334">
    <property type="entry name" value="tRNA-synt_1g"/>
    <property type="match status" value="1"/>
</dbReference>
<evidence type="ECO:0000256" key="6">
    <source>
        <dbReference type="ARBA" id="ARBA00022598"/>
    </source>
</evidence>
<dbReference type="SUPFAM" id="SSF57770">
    <property type="entry name" value="Methionyl-tRNA synthetase (MetRS), Zn-domain"/>
    <property type="match status" value="1"/>
</dbReference>
<dbReference type="InterPro" id="IPR002547">
    <property type="entry name" value="tRNA-bd_dom"/>
</dbReference>
<dbReference type="Gene3D" id="2.20.28.20">
    <property type="entry name" value="Methionyl-tRNA synthetase, Zn-domain"/>
    <property type="match status" value="1"/>
</dbReference>
<evidence type="ECO:0000256" key="5">
    <source>
        <dbReference type="ARBA" id="ARBA00022555"/>
    </source>
</evidence>
<dbReference type="PANTHER" id="PTHR45765:SF1">
    <property type="entry name" value="METHIONINE--TRNA LIGASE, CYTOPLASMIC"/>
    <property type="match status" value="1"/>
</dbReference>
<dbReference type="Gene3D" id="3.40.50.620">
    <property type="entry name" value="HUPs"/>
    <property type="match status" value="1"/>
</dbReference>
<dbReference type="CDD" id="cd07957">
    <property type="entry name" value="Anticodon_Ia_Met"/>
    <property type="match status" value="1"/>
</dbReference>
<dbReference type="CDD" id="cd02799">
    <property type="entry name" value="tRNA_bind_EMAP-II_like"/>
    <property type="match status" value="1"/>
</dbReference>
<reference evidence="18 19" key="1">
    <citation type="submission" date="2021-02" db="EMBL/GenBank/DDBJ databases">
        <title>Plant Genome Project.</title>
        <authorList>
            <person name="Zhang R.-G."/>
        </authorList>
    </citation>
    <scope>NUCLEOTIDE SEQUENCE [LARGE SCALE GENOMIC DNA]</scope>
    <source>
        <tissue evidence="18">Leaves</tissue>
    </source>
</reference>
<evidence type="ECO:0000259" key="17">
    <source>
        <dbReference type="PROSITE" id="PS50886"/>
    </source>
</evidence>
<comment type="similarity">
    <text evidence="2 15">Belongs to the class-I aminoacyl-tRNA synthetase family.</text>
</comment>
<evidence type="ECO:0000256" key="11">
    <source>
        <dbReference type="ARBA" id="ARBA00023146"/>
    </source>
</evidence>
<comment type="subcellular location">
    <subcellularLocation>
        <location evidence="1">Cytoplasm</location>
    </subcellularLocation>
</comment>
<keyword evidence="9 14" id="KW-0694">RNA-binding</keyword>
<evidence type="ECO:0000256" key="2">
    <source>
        <dbReference type="ARBA" id="ARBA00005594"/>
    </source>
</evidence>
<dbReference type="Gene3D" id="1.10.730.10">
    <property type="entry name" value="Isoleucyl-tRNA Synthetase, Domain 1"/>
    <property type="match status" value="1"/>
</dbReference>
<dbReference type="PROSITE" id="PS00178">
    <property type="entry name" value="AA_TRNA_LIGASE_I"/>
    <property type="match status" value="1"/>
</dbReference>
<evidence type="ECO:0000256" key="16">
    <source>
        <dbReference type="SAM" id="MobiDB-lite"/>
    </source>
</evidence>
<evidence type="ECO:0000313" key="18">
    <source>
        <dbReference type="EMBL" id="KAH7573019.1"/>
    </source>
</evidence>
<dbReference type="NCBIfam" id="NF001100">
    <property type="entry name" value="PRK00133.1"/>
    <property type="match status" value="1"/>
</dbReference>
<protein>
    <recommendedName>
        <fullName evidence="3">methionine--tRNA ligase</fullName>
        <ecNumber evidence="3">6.1.1.10</ecNumber>
    </recommendedName>
    <alternativeName>
        <fullName evidence="12">Methionyl-tRNA synthetase</fullName>
    </alternativeName>
</protein>
<dbReference type="PANTHER" id="PTHR45765">
    <property type="entry name" value="METHIONINE--TRNA LIGASE"/>
    <property type="match status" value="1"/>
</dbReference>
<dbReference type="InterPro" id="IPR033911">
    <property type="entry name" value="MetRS_core"/>
</dbReference>
<dbReference type="EC" id="6.1.1.10" evidence="3"/>
<dbReference type="SUPFAM" id="SSF47323">
    <property type="entry name" value="Anticodon-binding domain of a subclass of class I aminoacyl-tRNA synthetases"/>
    <property type="match status" value="1"/>
</dbReference>
<keyword evidence="6 15" id="KW-0436">Ligase</keyword>
<dbReference type="Gene3D" id="2.40.50.140">
    <property type="entry name" value="Nucleic acid-binding proteins"/>
    <property type="match status" value="1"/>
</dbReference>
<dbReference type="InterPro" id="IPR014729">
    <property type="entry name" value="Rossmann-like_a/b/a_fold"/>
</dbReference>
<sequence length="815" mass="91318">MGSTGEDPTVPKLPIPGKRNILITSALPYVNNVPHLGNIIGCVLSADVFARYCRLRGYNTIYICGTDEYGTATETKAMEEKCSPKEICDKYHAIHSEVYKWFNISFDKFGRTSTPQQTEVCQAIFKKLLENKWLLENTMQQPYCNTCKRFLADRFVEGSCPFENCKYESARGDQCEKCGKLLNATELIDPKCRNCQSTPHIRDTNHLFLDLPSLKDKLEEYINNMSVAGSWSQNAIQATNAWLKDGLKPRCITRDLKWGVPVPHERFEEKVFYVWFDAPIGYVSITACYTSDWDKWWKNPENVELFQFMGKDNVPFHTVMFPSTLLGTGENWTLMKTISVTEYLNYEAGKFSKSKGIGVFGNDAKDTNIPVEVWRYYLLTNRPEVSDTLFTWADLQAKLNSELLSNLGNFINRVLSFIAKPPGQGYGSIIPDANGAESHPLTMTLGEKVGTYVEQYVEAMEKVAGPDCVLDVVVVKLKQGLKTAMSISSEGNAYLQESQFWKLYKEDQPSCCIVMRTAVGLVHILACLLEPFIPSFSVEVFKQLNMQAETQLSLCDEKGDIDRARRPWEIIPPGHQIGTPAPLFKELKDEEVEYFRNKFAGSQADRVVRAEAEAAKVAEQLMKTKVSDGTGKKQRSTKSAGEVKPKTAELEISIARLDIRVGKITKAQKHPDADSLYVEEIDVGEGQPRTVVSGLVKYIPLEEMQERMVCVLCNLKPAAMRGIKSHAMVLAASNDDHTKVELVEPPKSAKIGERVTIPGYQGEPDDVLNPKKKVWETVQVDLHTNTELVACYKDVPLATSAGVCTVSSIQSGSIR</sequence>
<evidence type="ECO:0000256" key="4">
    <source>
        <dbReference type="ARBA" id="ARBA00022490"/>
    </source>
</evidence>
<dbReference type="InterPro" id="IPR023458">
    <property type="entry name" value="Met-tRNA_ligase_1"/>
</dbReference>
<name>A0ABQ8I8Q1_9ROSI</name>
<evidence type="ECO:0000256" key="12">
    <source>
        <dbReference type="ARBA" id="ARBA00030904"/>
    </source>
</evidence>
<evidence type="ECO:0000256" key="3">
    <source>
        <dbReference type="ARBA" id="ARBA00012838"/>
    </source>
</evidence>
<proteinExistence type="inferred from homology"/>
<gene>
    <name evidence="18" type="ORF">JRO89_XS03G0051900</name>
</gene>
<feature type="domain" description="TRNA-binding" evidence="17">
    <location>
        <begin position="653"/>
        <end position="756"/>
    </location>
</feature>
<dbReference type="InterPro" id="IPR014758">
    <property type="entry name" value="Met-tRNA_synth"/>
</dbReference>
<dbReference type="CDD" id="cd00814">
    <property type="entry name" value="MetRS_core"/>
    <property type="match status" value="1"/>
</dbReference>
<evidence type="ECO:0000256" key="13">
    <source>
        <dbReference type="ARBA" id="ARBA00047364"/>
    </source>
</evidence>
<dbReference type="Proteomes" id="UP000827721">
    <property type="component" value="Unassembled WGS sequence"/>
</dbReference>
<keyword evidence="10 15" id="KW-0648">Protein biosynthesis</keyword>
<dbReference type="InterPro" id="IPR009080">
    <property type="entry name" value="tRNAsynth_Ia_anticodon-bd"/>
</dbReference>
<dbReference type="InterPro" id="IPR015413">
    <property type="entry name" value="Methionyl/Leucyl_tRNA_Synth"/>
</dbReference>
<evidence type="ECO:0000256" key="14">
    <source>
        <dbReference type="PROSITE-ProRule" id="PRU00209"/>
    </source>
</evidence>
<evidence type="ECO:0000256" key="9">
    <source>
        <dbReference type="ARBA" id="ARBA00022884"/>
    </source>
</evidence>
<accession>A0ABQ8I8Q1</accession>
<keyword evidence="11 15" id="KW-0030">Aminoacyl-tRNA synthetase</keyword>